<comment type="caution">
    <text evidence="2">The sequence shown here is derived from an EMBL/GenBank/DDBJ whole genome shotgun (WGS) entry which is preliminary data.</text>
</comment>
<evidence type="ECO:0000256" key="1">
    <source>
        <dbReference type="SAM" id="Phobius"/>
    </source>
</evidence>
<dbReference type="AlphaFoldDB" id="A0AAE3QPV8"/>
<evidence type="ECO:0000313" key="3">
    <source>
        <dbReference type="Proteomes" id="UP001241110"/>
    </source>
</evidence>
<keyword evidence="1" id="KW-0472">Membrane</keyword>
<sequence>MSFLDFDSRDRQPVLILMALFFQVIALLGFYVGIKSEGLVNLITYIAIGCIFEAFAIIYSKLNLVSCNSNSIYVVNAWRIKSYSFDKFGYVKSFWGNLNFYRIGFSDNTEYILFFAHRDPLLFIGLNEGVKERAKKIESEIKKHIEFGSITDI</sequence>
<reference evidence="2" key="1">
    <citation type="submission" date="2023-05" db="EMBL/GenBank/DDBJ databases">
        <authorList>
            <person name="Zhang X."/>
        </authorList>
    </citation>
    <scope>NUCLEOTIDE SEQUENCE</scope>
    <source>
        <strain evidence="2">YF14B1</strain>
    </source>
</reference>
<keyword evidence="1" id="KW-1133">Transmembrane helix</keyword>
<protein>
    <submittedName>
        <fullName evidence="2">Uncharacterized protein</fullName>
    </submittedName>
</protein>
<dbReference type="EMBL" id="JASJOS010000008">
    <property type="protein sequence ID" value="MDJ1482706.1"/>
    <property type="molecule type" value="Genomic_DNA"/>
</dbReference>
<feature type="transmembrane region" description="Helical" evidence="1">
    <location>
        <begin position="12"/>
        <end position="32"/>
    </location>
</feature>
<gene>
    <name evidence="2" type="ORF">QNI16_19555</name>
</gene>
<organism evidence="2 3">
    <name type="scientific">Xanthocytophaga flava</name>
    <dbReference type="NCBI Taxonomy" id="3048013"/>
    <lineage>
        <taxon>Bacteria</taxon>
        <taxon>Pseudomonadati</taxon>
        <taxon>Bacteroidota</taxon>
        <taxon>Cytophagia</taxon>
        <taxon>Cytophagales</taxon>
        <taxon>Rhodocytophagaceae</taxon>
        <taxon>Xanthocytophaga</taxon>
    </lineage>
</organism>
<name>A0AAE3QPV8_9BACT</name>
<feature type="transmembrane region" description="Helical" evidence="1">
    <location>
        <begin position="39"/>
        <end position="59"/>
    </location>
</feature>
<dbReference type="RefSeq" id="WP_313982027.1">
    <property type="nucleotide sequence ID" value="NZ_JASJOS010000008.1"/>
</dbReference>
<proteinExistence type="predicted"/>
<dbReference type="Proteomes" id="UP001241110">
    <property type="component" value="Unassembled WGS sequence"/>
</dbReference>
<accession>A0AAE3QPV8</accession>
<evidence type="ECO:0000313" key="2">
    <source>
        <dbReference type="EMBL" id="MDJ1482706.1"/>
    </source>
</evidence>
<keyword evidence="1" id="KW-0812">Transmembrane</keyword>